<accession>A0A1Z1MTD0</accession>
<geneLocation type="chloroplast" evidence="2"/>
<organism evidence="2">
    <name type="scientific">Polysiphonia sp</name>
    <dbReference type="NCBI Taxonomy" id="1967842"/>
    <lineage>
        <taxon>Eukaryota</taxon>
        <taxon>Rhodophyta</taxon>
        <taxon>Florideophyceae</taxon>
        <taxon>Rhodymeniophycidae</taxon>
        <taxon>Ceramiales</taxon>
        <taxon>Rhodomelaceae</taxon>
        <taxon>Polysiphonioideae</taxon>
        <taxon>Polysiphonia</taxon>
    </lineage>
</organism>
<evidence type="ECO:0000313" key="2">
    <source>
        <dbReference type="EMBL" id="ARW69343.1"/>
    </source>
</evidence>
<sequence>MLVKLLWYFFMFLIIVFILINVPSNNSVGTSLSDSYLFNIKSNKLFMNRIISLSVLSFFILTILSLF</sequence>
<name>A0A1Z1MTD0_9FLOR</name>
<dbReference type="EMBL" id="MF101456">
    <property type="protein sequence ID" value="ARW69343.1"/>
    <property type="molecule type" value="Genomic_DNA"/>
</dbReference>
<keyword evidence="2" id="KW-0150">Chloroplast</keyword>
<keyword evidence="1" id="KW-0812">Transmembrane</keyword>
<protein>
    <submittedName>
        <fullName evidence="2">Preprotein-translocase subunit g</fullName>
    </submittedName>
</protein>
<evidence type="ECO:0000256" key="1">
    <source>
        <dbReference type="SAM" id="Phobius"/>
    </source>
</evidence>
<feature type="transmembrane region" description="Helical" evidence="1">
    <location>
        <begin position="6"/>
        <end position="24"/>
    </location>
</feature>
<feature type="transmembrane region" description="Helical" evidence="1">
    <location>
        <begin position="45"/>
        <end position="66"/>
    </location>
</feature>
<dbReference type="AlphaFoldDB" id="A0A1Z1MTD0"/>
<keyword evidence="1" id="KW-1133">Transmembrane helix</keyword>
<gene>
    <name evidence="2" type="primary">secG</name>
</gene>
<reference evidence="2" key="1">
    <citation type="journal article" date="2017" name="J. Phycol.">
        <title>Analysis of chloroplast genomes and a supermatrix inform reclassification of the Rhodomelaceae (Rhodophyta).</title>
        <authorList>
            <person name="Diaz-Tapia P."/>
            <person name="Maggs C.A."/>
            <person name="West J.A."/>
            <person name="Verbruggen H."/>
        </authorList>
    </citation>
    <scope>NUCLEOTIDE SEQUENCE</scope>
    <source>
        <strain evidence="2">PD1760</strain>
    </source>
</reference>
<keyword evidence="1" id="KW-0472">Membrane</keyword>
<keyword evidence="2" id="KW-0934">Plastid</keyword>
<proteinExistence type="predicted"/>